<name>A0A8J7ING8_9NOST</name>
<dbReference type="AlphaFoldDB" id="A0A8J7ING8"/>
<dbReference type="EMBL" id="JAECZA010000246">
    <property type="protein sequence ID" value="MBH8576977.1"/>
    <property type="molecule type" value="Genomic_DNA"/>
</dbReference>
<evidence type="ECO:0000313" key="2">
    <source>
        <dbReference type="Proteomes" id="UP000662314"/>
    </source>
</evidence>
<comment type="caution">
    <text evidence="1">The sequence shown here is derived from an EMBL/GenBank/DDBJ whole genome shotgun (WGS) entry which is preliminary data.</text>
</comment>
<sequence length="151" mass="17502">MKQITLFDLEAFTQSSVHNPYSPLPNYDPAWDAIDTLQKNIDTVLEQTSETSKPDSTVLEQAITDTDKSAPEQSHWVEKYRVVRYHQEHYYYRYLWMSGRKLHHVHIPGGNVRSQIAQCRNQMVENALAAGKLPVEIEKLIRSWRSQESGS</sequence>
<dbReference type="RefSeq" id="WP_214435697.1">
    <property type="nucleotide sequence ID" value="NZ_CAWPUQ010000175.1"/>
</dbReference>
<proteinExistence type="predicted"/>
<reference evidence="1 2" key="1">
    <citation type="journal article" date="2021" name="Int. J. Syst. Evol. Microbiol.">
        <title>Amazonocrinis nigriterrae gen. nov., sp. nov., Atlanticothrix silvestris gen. nov., sp. nov. and Dendronalium phyllosphericum gen. nov., sp. nov., nostocacean cyanobacteria from Brazilian environments.</title>
        <authorList>
            <person name="Alvarenga D.O."/>
            <person name="Andreote A.P.D."/>
            <person name="Branco L.H.Z."/>
            <person name="Delbaje E."/>
            <person name="Cruz R.B."/>
            <person name="Varani A.M."/>
            <person name="Fiore M.F."/>
        </authorList>
    </citation>
    <scope>NUCLEOTIDE SEQUENCE [LARGE SCALE GENOMIC DNA]</scope>
    <source>
        <strain evidence="1 2">CENA369</strain>
    </source>
</reference>
<protein>
    <submittedName>
        <fullName evidence="1">Uncharacterized protein</fullName>
    </submittedName>
</protein>
<organism evidence="1 2">
    <name type="scientific">Dendronalium phyllosphericum CENA369</name>
    <dbReference type="NCBI Taxonomy" id="1725256"/>
    <lineage>
        <taxon>Bacteria</taxon>
        <taxon>Bacillati</taxon>
        <taxon>Cyanobacteriota</taxon>
        <taxon>Cyanophyceae</taxon>
        <taxon>Nostocales</taxon>
        <taxon>Nostocaceae</taxon>
        <taxon>Dendronalium</taxon>
        <taxon>Dendronalium phyllosphericum</taxon>
    </lineage>
</organism>
<accession>A0A8J7ING8</accession>
<gene>
    <name evidence="1" type="ORF">I8752_29140</name>
</gene>
<dbReference type="Proteomes" id="UP000662314">
    <property type="component" value="Unassembled WGS sequence"/>
</dbReference>
<keyword evidence="2" id="KW-1185">Reference proteome</keyword>
<evidence type="ECO:0000313" key="1">
    <source>
        <dbReference type="EMBL" id="MBH8576977.1"/>
    </source>
</evidence>